<dbReference type="EMBL" id="JAQIZT010000010">
    <property type="protein sequence ID" value="KAJ6981265.1"/>
    <property type="molecule type" value="Genomic_DNA"/>
</dbReference>
<organism evidence="1 2">
    <name type="scientific">Populus alba x Populus x berolinensis</name>
    <dbReference type="NCBI Taxonomy" id="444605"/>
    <lineage>
        <taxon>Eukaryota</taxon>
        <taxon>Viridiplantae</taxon>
        <taxon>Streptophyta</taxon>
        <taxon>Embryophyta</taxon>
        <taxon>Tracheophyta</taxon>
        <taxon>Spermatophyta</taxon>
        <taxon>Magnoliopsida</taxon>
        <taxon>eudicotyledons</taxon>
        <taxon>Gunneridae</taxon>
        <taxon>Pentapetalae</taxon>
        <taxon>rosids</taxon>
        <taxon>fabids</taxon>
        <taxon>Malpighiales</taxon>
        <taxon>Salicaceae</taxon>
        <taxon>Saliceae</taxon>
        <taxon>Populus</taxon>
    </lineage>
</organism>
<proteinExistence type="predicted"/>
<evidence type="ECO:0000313" key="2">
    <source>
        <dbReference type="Proteomes" id="UP001164929"/>
    </source>
</evidence>
<accession>A0AAD6M9A1</accession>
<reference evidence="1" key="1">
    <citation type="journal article" date="2023" name="Mol. Ecol. Resour.">
        <title>Chromosome-level genome assembly of a triploid poplar Populus alba 'Berolinensis'.</title>
        <authorList>
            <person name="Chen S."/>
            <person name="Yu Y."/>
            <person name="Wang X."/>
            <person name="Wang S."/>
            <person name="Zhang T."/>
            <person name="Zhou Y."/>
            <person name="He R."/>
            <person name="Meng N."/>
            <person name="Wang Y."/>
            <person name="Liu W."/>
            <person name="Liu Z."/>
            <person name="Liu J."/>
            <person name="Guo Q."/>
            <person name="Huang H."/>
            <person name="Sederoff R.R."/>
            <person name="Wang G."/>
            <person name="Qu G."/>
            <person name="Chen S."/>
        </authorList>
    </citation>
    <scope>NUCLEOTIDE SEQUENCE</scope>
    <source>
        <strain evidence="1">SC-2020</strain>
    </source>
</reference>
<evidence type="ECO:0000313" key="1">
    <source>
        <dbReference type="EMBL" id="KAJ6981265.1"/>
    </source>
</evidence>
<comment type="caution">
    <text evidence="1">The sequence shown here is derived from an EMBL/GenBank/DDBJ whole genome shotgun (WGS) entry which is preliminary data.</text>
</comment>
<dbReference type="AlphaFoldDB" id="A0AAD6M9A1"/>
<gene>
    <name evidence="1" type="ORF">NC653_024615</name>
</gene>
<keyword evidence="2" id="KW-1185">Reference proteome</keyword>
<dbReference type="Proteomes" id="UP001164929">
    <property type="component" value="Chromosome 10"/>
</dbReference>
<protein>
    <submittedName>
        <fullName evidence="1">Uncharacterized protein</fullName>
    </submittedName>
</protein>
<name>A0AAD6M9A1_9ROSI</name>
<sequence length="93" mass="10457">MNLSNAILMEVLHKCLLVSSYGNKQHMGSALHLAQLMSDSFVMDKFKKLSLLALSDPDVTEKKSHPLSLNSLLTQQDQFIHQATKKLDFVKLC</sequence>